<evidence type="ECO:0000313" key="5">
    <source>
        <dbReference type="EMBL" id="QDU62739.1"/>
    </source>
</evidence>
<dbReference type="Gene3D" id="2.60.40.790">
    <property type="match status" value="1"/>
</dbReference>
<comment type="similarity">
    <text evidence="1 2">Belongs to the small heat shock protein (HSP20) family.</text>
</comment>
<dbReference type="Pfam" id="PF00011">
    <property type="entry name" value="HSP20"/>
    <property type="match status" value="1"/>
</dbReference>
<feature type="compositionally biased region" description="Basic and acidic residues" evidence="3">
    <location>
        <begin position="149"/>
        <end position="161"/>
    </location>
</feature>
<evidence type="ECO:0000259" key="4">
    <source>
        <dbReference type="PROSITE" id="PS01031"/>
    </source>
</evidence>
<dbReference type="PANTHER" id="PTHR11527">
    <property type="entry name" value="HEAT-SHOCK PROTEIN 20 FAMILY MEMBER"/>
    <property type="match status" value="1"/>
</dbReference>
<dbReference type="SUPFAM" id="SSF49764">
    <property type="entry name" value="HSP20-like chaperones"/>
    <property type="match status" value="1"/>
</dbReference>
<proteinExistence type="inferred from homology"/>
<keyword evidence="6" id="KW-1185">Reference proteome</keyword>
<feature type="domain" description="SHSP" evidence="4">
    <location>
        <begin position="33"/>
        <end position="146"/>
    </location>
</feature>
<protein>
    <submittedName>
        <fullName evidence="5">Spore protein SP21</fullName>
    </submittedName>
</protein>
<dbReference type="PROSITE" id="PS01031">
    <property type="entry name" value="SHSP"/>
    <property type="match status" value="1"/>
</dbReference>
<reference evidence="5 6" key="1">
    <citation type="submission" date="2019-02" db="EMBL/GenBank/DDBJ databases">
        <title>Deep-cultivation of Planctomycetes and their phenomic and genomic characterization uncovers novel biology.</title>
        <authorList>
            <person name="Wiegand S."/>
            <person name="Jogler M."/>
            <person name="Boedeker C."/>
            <person name="Pinto D."/>
            <person name="Vollmers J."/>
            <person name="Rivas-Marin E."/>
            <person name="Kohn T."/>
            <person name="Peeters S.H."/>
            <person name="Heuer A."/>
            <person name="Rast P."/>
            <person name="Oberbeckmann S."/>
            <person name="Bunk B."/>
            <person name="Jeske O."/>
            <person name="Meyerdierks A."/>
            <person name="Storesund J.E."/>
            <person name="Kallscheuer N."/>
            <person name="Luecker S."/>
            <person name="Lage O.M."/>
            <person name="Pohl T."/>
            <person name="Merkel B.J."/>
            <person name="Hornburger P."/>
            <person name="Mueller R.-W."/>
            <person name="Bruemmer F."/>
            <person name="Labrenz M."/>
            <person name="Spormann A.M."/>
            <person name="Op den Camp H."/>
            <person name="Overmann J."/>
            <person name="Amann R."/>
            <person name="Jetten M.S.M."/>
            <person name="Mascher T."/>
            <person name="Medema M.H."/>
            <person name="Devos D.P."/>
            <person name="Kaster A.-K."/>
            <person name="Ovreas L."/>
            <person name="Rohde M."/>
            <person name="Galperin M.Y."/>
            <person name="Jogler C."/>
        </authorList>
    </citation>
    <scope>NUCLEOTIDE SEQUENCE [LARGE SCALE GENOMIC DNA]</scope>
    <source>
        <strain evidence="5 6">Pan216</strain>
    </source>
</reference>
<dbReference type="InterPro" id="IPR002068">
    <property type="entry name" value="A-crystallin/Hsp20_dom"/>
</dbReference>
<gene>
    <name evidence="5" type="primary">hspA_3</name>
    <name evidence="5" type="ORF">Pan216_36090</name>
</gene>
<organism evidence="5 6">
    <name type="scientific">Kolteria novifilia</name>
    <dbReference type="NCBI Taxonomy" id="2527975"/>
    <lineage>
        <taxon>Bacteria</taxon>
        <taxon>Pseudomonadati</taxon>
        <taxon>Planctomycetota</taxon>
        <taxon>Planctomycetia</taxon>
        <taxon>Kolteriales</taxon>
        <taxon>Kolteriaceae</taxon>
        <taxon>Kolteria</taxon>
    </lineage>
</organism>
<evidence type="ECO:0000256" key="2">
    <source>
        <dbReference type="RuleBase" id="RU003616"/>
    </source>
</evidence>
<evidence type="ECO:0000256" key="1">
    <source>
        <dbReference type="PROSITE-ProRule" id="PRU00285"/>
    </source>
</evidence>
<evidence type="ECO:0000256" key="3">
    <source>
        <dbReference type="SAM" id="MobiDB-lite"/>
    </source>
</evidence>
<dbReference type="OrthoDB" id="288864at2"/>
<dbReference type="InterPro" id="IPR031107">
    <property type="entry name" value="Small_HSP"/>
</dbReference>
<dbReference type="Proteomes" id="UP000317093">
    <property type="component" value="Chromosome"/>
</dbReference>
<sequence>MNFINVRRLWRTTPGLRVPRHRLEDSTIERHEAGRPRYLFPLVNIYEAADAFVVRVELPGMKADEVTLDVTGDSLRLAGERRRRLAIDEASCRRQERWFGQWERELSFPHLIDTDDVTAQMASGTLTIHLPKVRVSQPRRVPIEPQADETERSDTDVRADD</sequence>
<dbReference type="AlphaFoldDB" id="A0A518B6Y1"/>
<feature type="region of interest" description="Disordered" evidence="3">
    <location>
        <begin position="137"/>
        <end position="161"/>
    </location>
</feature>
<dbReference type="RefSeq" id="WP_145259698.1">
    <property type="nucleotide sequence ID" value="NZ_CP036279.1"/>
</dbReference>
<evidence type="ECO:0000313" key="6">
    <source>
        <dbReference type="Proteomes" id="UP000317093"/>
    </source>
</evidence>
<name>A0A518B6Y1_9BACT</name>
<dbReference type="CDD" id="cd06464">
    <property type="entry name" value="ACD_sHsps-like"/>
    <property type="match status" value="1"/>
</dbReference>
<accession>A0A518B6Y1</accession>
<dbReference type="EMBL" id="CP036279">
    <property type="protein sequence ID" value="QDU62739.1"/>
    <property type="molecule type" value="Genomic_DNA"/>
</dbReference>
<dbReference type="KEGG" id="knv:Pan216_36090"/>
<dbReference type="InterPro" id="IPR008978">
    <property type="entry name" value="HSP20-like_chaperone"/>
</dbReference>